<comment type="subunit">
    <text evidence="2">Interacts with HSP90 in an ATP-dependent manner.</text>
</comment>
<dbReference type="InterPro" id="IPR008978">
    <property type="entry name" value="HSP20-like_chaperone"/>
</dbReference>
<evidence type="ECO:0000256" key="2">
    <source>
        <dbReference type="RuleBase" id="RU369032"/>
    </source>
</evidence>
<dbReference type="AlphaFoldDB" id="A0AAW1K821"/>
<keyword evidence="2" id="KW-0143">Chaperone</keyword>
<keyword evidence="3" id="KW-1133">Transmembrane helix</keyword>
<sequence length="127" mass="14681">MSNLTVAISRFCTSVLIWGYIIAFYMNLLNDFYCFAFSDIVRPTWRWLKLNSEICVRFLLKSRHPEVKWAERADKVYLTVMLPDAKNAKVNLGPEGTFTFSATEGAENHDYELKLDLCDGQCRGKQN</sequence>
<dbReference type="GO" id="GO:0005829">
    <property type="term" value="C:cytosol"/>
    <property type="evidence" value="ECO:0007669"/>
    <property type="project" value="TreeGrafter"/>
</dbReference>
<dbReference type="Gene3D" id="2.60.40.790">
    <property type="match status" value="1"/>
</dbReference>
<evidence type="ECO:0000313" key="6">
    <source>
        <dbReference type="Proteomes" id="UP001443914"/>
    </source>
</evidence>
<keyword evidence="3" id="KW-0812">Transmembrane</keyword>
<gene>
    <name evidence="5" type="ORF">RND81_06G098000</name>
</gene>
<comment type="function">
    <text evidence="2">Acts as a co-chaperone for HSP90.</text>
</comment>
<protein>
    <recommendedName>
        <fullName evidence="2">Co-chaperone protein p23</fullName>
    </recommendedName>
</protein>
<dbReference type="SUPFAM" id="SSF49764">
    <property type="entry name" value="HSP20-like chaperones"/>
    <property type="match status" value="1"/>
</dbReference>
<keyword evidence="6" id="KW-1185">Reference proteome</keyword>
<proteinExistence type="inferred from homology"/>
<dbReference type="GO" id="GO:0051879">
    <property type="term" value="F:Hsp90 protein binding"/>
    <property type="evidence" value="ECO:0007669"/>
    <property type="project" value="UniProtKB-UniRule"/>
</dbReference>
<dbReference type="EMBL" id="JBDFQZ010000006">
    <property type="protein sequence ID" value="KAK9714486.1"/>
    <property type="molecule type" value="Genomic_DNA"/>
</dbReference>
<evidence type="ECO:0000313" key="5">
    <source>
        <dbReference type="EMBL" id="KAK9714486.1"/>
    </source>
</evidence>
<feature type="transmembrane region" description="Helical" evidence="3">
    <location>
        <begin position="6"/>
        <end position="28"/>
    </location>
</feature>
<dbReference type="InterPro" id="IPR045250">
    <property type="entry name" value="p23-like"/>
</dbReference>
<dbReference type="InterPro" id="IPR007052">
    <property type="entry name" value="CS_dom"/>
</dbReference>
<keyword evidence="2" id="KW-0539">Nucleus</keyword>
<feature type="domain" description="CS" evidence="4">
    <location>
        <begin position="65"/>
        <end position="114"/>
    </location>
</feature>
<dbReference type="Pfam" id="PF04969">
    <property type="entry name" value="CS"/>
    <property type="match status" value="1"/>
</dbReference>
<dbReference type="GO" id="GO:0051131">
    <property type="term" value="P:chaperone-mediated protein complex assembly"/>
    <property type="evidence" value="ECO:0007669"/>
    <property type="project" value="TreeGrafter"/>
</dbReference>
<comment type="subcellular location">
    <subcellularLocation>
        <location evidence="2">Cytoplasm</location>
    </subcellularLocation>
    <subcellularLocation>
        <location evidence="2">Nucleus</location>
    </subcellularLocation>
</comment>
<dbReference type="GO" id="GO:0051087">
    <property type="term" value="F:protein-folding chaperone binding"/>
    <property type="evidence" value="ECO:0007669"/>
    <property type="project" value="TreeGrafter"/>
</dbReference>
<keyword evidence="3" id="KW-0472">Membrane</keyword>
<organism evidence="5 6">
    <name type="scientific">Saponaria officinalis</name>
    <name type="common">Common soapwort</name>
    <name type="synonym">Lychnis saponaria</name>
    <dbReference type="NCBI Taxonomy" id="3572"/>
    <lineage>
        <taxon>Eukaryota</taxon>
        <taxon>Viridiplantae</taxon>
        <taxon>Streptophyta</taxon>
        <taxon>Embryophyta</taxon>
        <taxon>Tracheophyta</taxon>
        <taxon>Spermatophyta</taxon>
        <taxon>Magnoliopsida</taxon>
        <taxon>eudicotyledons</taxon>
        <taxon>Gunneridae</taxon>
        <taxon>Pentapetalae</taxon>
        <taxon>Caryophyllales</taxon>
        <taxon>Caryophyllaceae</taxon>
        <taxon>Caryophylleae</taxon>
        <taxon>Saponaria</taxon>
    </lineage>
</organism>
<dbReference type="GO" id="GO:0006457">
    <property type="term" value="P:protein folding"/>
    <property type="evidence" value="ECO:0007669"/>
    <property type="project" value="TreeGrafter"/>
</dbReference>
<evidence type="ECO:0000256" key="3">
    <source>
        <dbReference type="SAM" id="Phobius"/>
    </source>
</evidence>
<dbReference type="Proteomes" id="UP001443914">
    <property type="component" value="Unassembled WGS sequence"/>
</dbReference>
<dbReference type="PANTHER" id="PTHR22932:SF22">
    <property type="entry name" value="CO-CHAPERONE PROTEIN P23"/>
    <property type="match status" value="1"/>
</dbReference>
<comment type="similarity">
    <text evidence="1 2">Belongs to the p23/wos2 family.</text>
</comment>
<evidence type="ECO:0000259" key="4">
    <source>
        <dbReference type="Pfam" id="PF04969"/>
    </source>
</evidence>
<dbReference type="GO" id="GO:0005634">
    <property type="term" value="C:nucleus"/>
    <property type="evidence" value="ECO:0007669"/>
    <property type="project" value="UniProtKB-SubCell"/>
</dbReference>
<accession>A0AAW1K821</accession>
<reference evidence="5" key="1">
    <citation type="submission" date="2024-03" db="EMBL/GenBank/DDBJ databases">
        <title>WGS assembly of Saponaria officinalis var. Norfolk2.</title>
        <authorList>
            <person name="Jenkins J."/>
            <person name="Shu S."/>
            <person name="Grimwood J."/>
            <person name="Barry K."/>
            <person name="Goodstein D."/>
            <person name="Schmutz J."/>
            <person name="Leebens-Mack J."/>
            <person name="Osbourn A."/>
        </authorList>
    </citation>
    <scope>NUCLEOTIDE SEQUENCE [LARGE SCALE GENOMIC DNA]</scope>
    <source>
        <strain evidence="5">JIC</strain>
    </source>
</reference>
<dbReference type="GO" id="GO:0006950">
    <property type="term" value="P:response to stress"/>
    <property type="evidence" value="ECO:0007669"/>
    <property type="project" value="UniProtKB-ARBA"/>
</dbReference>
<name>A0AAW1K821_SAPOF</name>
<dbReference type="PANTHER" id="PTHR22932">
    <property type="entry name" value="TELOMERASE-BINDING PROTEIN P23 HSP90 CO-CHAPERONE"/>
    <property type="match status" value="1"/>
</dbReference>
<evidence type="ECO:0000256" key="1">
    <source>
        <dbReference type="ARBA" id="ARBA00025733"/>
    </source>
</evidence>
<keyword evidence="2" id="KW-0963">Cytoplasm</keyword>
<comment type="caution">
    <text evidence="5">The sequence shown here is derived from an EMBL/GenBank/DDBJ whole genome shotgun (WGS) entry which is preliminary data.</text>
</comment>